<dbReference type="PROSITE" id="PS50113">
    <property type="entry name" value="PAC"/>
    <property type="match status" value="1"/>
</dbReference>
<keyword evidence="15" id="KW-1185">Reference proteome</keyword>
<dbReference type="EMBL" id="CP042243">
    <property type="protein sequence ID" value="QEK13463.1"/>
    <property type="molecule type" value="Genomic_DNA"/>
</dbReference>
<feature type="domain" description="PAC" evidence="12">
    <location>
        <begin position="290"/>
        <end position="344"/>
    </location>
</feature>
<dbReference type="InterPro" id="IPR003594">
    <property type="entry name" value="HATPase_dom"/>
</dbReference>
<dbReference type="AlphaFoldDB" id="A0A5C0SG48"/>
<dbReference type="Pfam" id="PF00512">
    <property type="entry name" value="HisKA"/>
    <property type="match status" value="1"/>
</dbReference>
<keyword evidence="7" id="KW-0418">Kinase</keyword>
<evidence type="ECO:0000259" key="12">
    <source>
        <dbReference type="PROSITE" id="PS50113"/>
    </source>
</evidence>
<evidence type="ECO:0000256" key="10">
    <source>
        <dbReference type="SAM" id="Phobius"/>
    </source>
</evidence>
<dbReference type="GO" id="GO:0016020">
    <property type="term" value="C:membrane"/>
    <property type="evidence" value="ECO:0007669"/>
    <property type="project" value="UniProtKB-SubCell"/>
</dbReference>
<evidence type="ECO:0000256" key="3">
    <source>
        <dbReference type="ARBA" id="ARBA00012438"/>
    </source>
</evidence>
<dbReference type="CDD" id="cd06225">
    <property type="entry name" value="HAMP"/>
    <property type="match status" value="1"/>
</dbReference>
<dbReference type="Pfam" id="PF00672">
    <property type="entry name" value="HAMP"/>
    <property type="match status" value="1"/>
</dbReference>
<evidence type="ECO:0000313" key="14">
    <source>
        <dbReference type="EMBL" id="QEK13463.1"/>
    </source>
</evidence>
<evidence type="ECO:0000256" key="1">
    <source>
        <dbReference type="ARBA" id="ARBA00000085"/>
    </source>
</evidence>
<dbReference type="GO" id="GO:0005524">
    <property type="term" value="F:ATP binding"/>
    <property type="evidence" value="ECO:0007669"/>
    <property type="project" value="UniProtKB-KW"/>
</dbReference>
<keyword evidence="4" id="KW-0597">Phosphoprotein</keyword>
<evidence type="ECO:0000256" key="2">
    <source>
        <dbReference type="ARBA" id="ARBA00004370"/>
    </source>
</evidence>
<reference evidence="14 15" key="1">
    <citation type="submission" date="2019-07" db="EMBL/GenBank/DDBJ databases">
        <title>Complete genome of Crassaminicella thermophila SY095.</title>
        <authorList>
            <person name="Li X."/>
        </authorList>
    </citation>
    <scope>NUCLEOTIDE SEQUENCE [LARGE SCALE GENOMIC DNA]</scope>
    <source>
        <strain evidence="14 15">SY095</strain>
    </source>
</reference>
<dbReference type="Gene3D" id="3.30.565.10">
    <property type="entry name" value="Histidine kinase-like ATPase, C-terminal domain"/>
    <property type="match status" value="1"/>
</dbReference>
<evidence type="ECO:0000256" key="4">
    <source>
        <dbReference type="ARBA" id="ARBA00022553"/>
    </source>
</evidence>
<keyword evidence="6" id="KW-0547">Nucleotide-binding</keyword>
<keyword evidence="10" id="KW-1133">Transmembrane helix</keyword>
<dbReference type="SUPFAM" id="SSF158472">
    <property type="entry name" value="HAMP domain-like"/>
    <property type="match status" value="1"/>
</dbReference>
<dbReference type="SMART" id="SM00388">
    <property type="entry name" value="HisKA"/>
    <property type="match status" value="1"/>
</dbReference>
<dbReference type="SUPFAM" id="SSF47384">
    <property type="entry name" value="Homodimeric domain of signal transducing histidine kinase"/>
    <property type="match status" value="1"/>
</dbReference>
<evidence type="ECO:0000259" key="11">
    <source>
        <dbReference type="PROSITE" id="PS50109"/>
    </source>
</evidence>
<dbReference type="InterPro" id="IPR035965">
    <property type="entry name" value="PAS-like_dom_sf"/>
</dbReference>
<dbReference type="Gene3D" id="6.10.340.10">
    <property type="match status" value="1"/>
</dbReference>
<dbReference type="SMART" id="SM00304">
    <property type="entry name" value="HAMP"/>
    <property type="match status" value="1"/>
</dbReference>
<keyword evidence="5" id="KW-0808">Transferase</keyword>
<evidence type="ECO:0000256" key="8">
    <source>
        <dbReference type="ARBA" id="ARBA00022840"/>
    </source>
</evidence>
<comment type="subcellular location">
    <subcellularLocation>
        <location evidence="2">Membrane</location>
    </subcellularLocation>
</comment>
<dbReference type="Gene3D" id="3.30.450.20">
    <property type="entry name" value="PAS domain"/>
    <property type="match status" value="1"/>
</dbReference>
<dbReference type="InterPro" id="IPR000700">
    <property type="entry name" value="PAS-assoc_C"/>
</dbReference>
<dbReference type="SMART" id="SM00387">
    <property type="entry name" value="HATPase_c"/>
    <property type="match status" value="1"/>
</dbReference>
<dbReference type="PANTHER" id="PTHR43065">
    <property type="entry name" value="SENSOR HISTIDINE KINASE"/>
    <property type="match status" value="1"/>
</dbReference>
<feature type="transmembrane region" description="Helical" evidence="10">
    <location>
        <begin position="150"/>
        <end position="169"/>
    </location>
</feature>
<dbReference type="SUPFAM" id="SSF55874">
    <property type="entry name" value="ATPase domain of HSP90 chaperone/DNA topoisomerase II/histidine kinase"/>
    <property type="match status" value="1"/>
</dbReference>
<dbReference type="KEGG" id="crs:FQB35_14990"/>
<dbReference type="Gene3D" id="1.10.287.130">
    <property type="match status" value="1"/>
</dbReference>
<dbReference type="CDD" id="cd00082">
    <property type="entry name" value="HisKA"/>
    <property type="match status" value="1"/>
</dbReference>
<keyword evidence="8" id="KW-0067">ATP-binding</keyword>
<proteinExistence type="predicted"/>
<name>A0A5C0SG48_CRATE</name>
<dbReference type="OrthoDB" id="9764522at2"/>
<dbReference type="InterPro" id="IPR036097">
    <property type="entry name" value="HisK_dim/P_sf"/>
</dbReference>
<dbReference type="EC" id="2.7.13.3" evidence="3"/>
<dbReference type="InterPro" id="IPR005467">
    <property type="entry name" value="His_kinase_dom"/>
</dbReference>
<sequence length="580" mass="67112">MKLRIKKKLIFPLLILMIMPVLILGIFTYWNYNKTLINYEILRINNELNNILVLLSTVDKNNNDKAFILDYIKSLKKENMFIIEKNKFLYNTLKDKSINEQKILKSIKYDQEISSQYLLQYGVYHQWNWKIGFLIDKEAIPYKNHEINKVILLLIPLFIFFSLEAIILITDNISKPIGILLEAYNDMISGNFKKKINIKRKDELGLLGHAFNEMRNEIASKTNKFIEMKNFNEDILRSISTGIITTNINGKVIKYNQAAVNIIEKTTQNNPIIIKVLLSQIMNTLKTQKSINQVKSFKSKEEGRNIYLDITTSLMKNTNQENIGVICSFNDISSRKRIEEKIDQINRLTSLGQLTAALSHEIRNPLSGMKMSCQVLKKRLSSHLNLSDKKLFDATIYEIDRLDELITDLLSFAKPNLPKFQVVNVYEVLENALQFSSKIISQKNINVLKEFEENCLLAYFDKNQLAQIFLNIIANAIWAMDNEGTLKIKAKKFIEEKEYILIIFEDNGCGISKENIHKIFDPFYTTNKTGTGLGLSVVHKLITANHGEIEVESQINIGTKIKLYIPLYRRDKNEKKSVNN</sequence>
<dbReference type="CDD" id="cd00130">
    <property type="entry name" value="PAS"/>
    <property type="match status" value="1"/>
</dbReference>
<dbReference type="InterPro" id="IPR036890">
    <property type="entry name" value="HATPase_C_sf"/>
</dbReference>
<dbReference type="InterPro" id="IPR000014">
    <property type="entry name" value="PAS"/>
</dbReference>
<dbReference type="Proteomes" id="UP000324646">
    <property type="component" value="Chromosome"/>
</dbReference>
<protein>
    <recommendedName>
        <fullName evidence="3">histidine kinase</fullName>
        <ecNumber evidence="3">2.7.13.3</ecNumber>
    </recommendedName>
</protein>
<feature type="domain" description="HAMP" evidence="13">
    <location>
        <begin position="171"/>
        <end position="223"/>
    </location>
</feature>
<dbReference type="InterPro" id="IPR004358">
    <property type="entry name" value="Sig_transdc_His_kin-like_C"/>
</dbReference>
<organism evidence="14 15">
    <name type="scientific">Crassaminicella thermophila</name>
    <dbReference type="NCBI Taxonomy" id="2599308"/>
    <lineage>
        <taxon>Bacteria</taxon>
        <taxon>Bacillati</taxon>
        <taxon>Bacillota</taxon>
        <taxon>Clostridia</taxon>
        <taxon>Eubacteriales</taxon>
        <taxon>Clostridiaceae</taxon>
        <taxon>Crassaminicella</taxon>
    </lineage>
</organism>
<dbReference type="Pfam" id="PF02518">
    <property type="entry name" value="HATPase_c"/>
    <property type="match status" value="1"/>
</dbReference>
<accession>A0A5C0SG48</accession>
<evidence type="ECO:0000259" key="13">
    <source>
        <dbReference type="PROSITE" id="PS50885"/>
    </source>
</evidence>
<feature type="transmembrane region" description="Helical" evidence="10">
    <location>
        <begin position="9"/>
        <end position="30"/>
    </location>
</feature>
<evidence type="ECO:0000256" key="7">
    <source>
        <dbReference type="ARBA" id="ARBA00022777"/>
    </source>
</evidence>
<dbReference type="SUPFAM" id="SSF55785">
    <property type="entry name" value="PYP-like sensor domain (PAS domain)"/>
    <property type="match status" value="1"/>
</dbReference>
<keyword evidence="10" id="KW-0472">Membrane</keyword>
<dbReference type="PROSITE" id="PS50109">
    <property type="entry name" value="HIS_KIN"/>
    <property type="match status" value="1"/>
</dbReference>
<evidence type="ECO:0000256" key="6">
    <source>
        <dbReference type="ARBA" id="ARBA00022741"/>
    </source>
</evidence>
<keyword evidence="10" id="KW-0812">Transmembrane</keyword>
<dbReference type="InterPro" id="IPR003661">
    <property type="entry name" value="HisK_dim/P_dom"/>
</dbReference>
<dbReference type="PANTHER" id="PTHR43065:SF10">
    <property type="entry name" value="PEROXIDE STRESS-ACTIVATED HISTIDINE KINASE MAK3"/>
    <property type="match status" value="1"/>
</dbReference>
<feature type="domain" description="Histidine kinase" evidence="11">
    <location>
        <begin position="357"/>
        <end position="569"/>
    </location>
</feature>
<comment type="catalytic activity">
    <reaction evidence="1">
        <text>ATP + protein L-histidine = ADP + protein N-phospho-L-histidine.</text>
        <dbReference type="EC" id="2.7.13.3"/>
    </reaction>
</comment>
<dbReference type="InterPro" id="IPR003660">
    <property type="entry name" value="HAMP_dom"/>
</dbReference>
<keyword evidence="9" id="KW-0902">Two-component regulatory system</keyword>
<evidence type="ECO:0000313" key="15">
    <source>
        <dbReference type="Proteomes" id="UP000324646"/>
    </source>
</evidence>
<dbReference type="GO" id="GO:0000155">
    <property type="term" value="F:phosphorelay sensor kinase activity"/>
    <property type="evidence" value="ECO:0007669"/>
    <property type="project" value="InterPro"/>
</dbReference>
<dbReference type="PRINTS" id="PR00344">
    <property type="entry name" value="BCTRLSENSOR"/>
</dbReference>
<evidence type="ECO:0000256" key="5">
    <source>
        <dbReference type="ARBA" id="ARBA00022679"/>
    </source>
</evidence>
<gene>
    <name evidence="14" type="ORF">FQB35_14990</name>
</gene>
<dbReference type="PROSITE" id="PS50885">
    <property type="entry name" value="HAMP"/>
    <property type="match status" value="1"/>
</dbReference>
<dbReference type="RefSeq" id="WP_148810635.1">
    <property type="nucleotide sequence ID" value="NZ_CP042243.1"/>
</dbReference>
<evidence type="ECO:0000256" key="9">
    <source>
        <dbReference type="ARBA" id="ARBA00023012"/>
    </source>
</evidence>